<dbReference type="PANTHER" id="PTHR42732">
    <property type="entry name" value="BETA-GALACTOSIDASE"/>
    <property type="match status" value="1"/>
</dbReference>
<feature type="domain" description="DUF4982" evidence="6">
    <location>
        <begin position="621"/>
        <end position="684"/>
    </location>
</feature>
<evidence type="ECO:0000259" key="4">
    <source>
        <dbReference type="Pfam" id="PF00703"/>
    </source>
</evidence>
<dbReference type="VEuPathDB" id="TrichDB:TVAG_365600"/>
<evidence type="ECO:0000259" key="7">
    <source>
        <dbReference type="Pfam" id="PF18565"/>
    </source>
</evidence>
<keyword evidence="2" id="KW-0378">Hydrolase</keyword>
<dbReference type="InterPro" id="IPR013783">
    <property type="entry name" value="Ig-like_fold"/>
</dbReference>
<dbReference type="SUPFAM" id="SSF49785">
    <property type="entry name" value="Galactose-binding domain-like"/>
    <property type="match status" value="1"/>
</dbReference>
<dbReference type="PANTHER" id="PTHR42732:SF1">
    <property type="entry name" value="BETA-MANNOSIDASE"/>
    <property type="match status" value="1"/>
</dbReference>
<dbReference type="InterPro" id="IPR036156">
    <property type="entry name" value="Beta-gal/glucu_dom_sf"/>
</dbReference>
<dbReference type="OMA" id="WYDTITR"/>
<dbReference type="KEGG" id="tva:5465586"/>
<dbReference type="AlphaFoldDB" id="A2DHK4"/>
<evidence type="ECO:0000313" key="8">
    <source>
        <dbReference type="EMBL" id="EAY20052.1"/>
    </source>
</evidence>
<evidence type="ECO:0000256" key="1">
    <source>
        <dbReference type="ARBA" id="ARBA00007401"/>
    </source>
</evidence>
<sequence>MHLMLAAFAAFSRSSDRTEIQFEKGWKFQRGDCADANKIDFDDHAWETVRVPHDWAIAGPFDHHNDLQDVVVSQNFETEPSMKTGRTGGLPYVGAGWYRYYFKADATKNNTLLFDGAMSEAHVYLNGELVCNWPYGYNSFFCDITDHVNKDGKDNVLAVRLQNHPQSSRWYPGAGIYRNVHLITTNKIHVPVWGTHVTTPRAEADYSTMNLRTTLAGVNGETIKVVTKIFDPSGKEYMVNDKYTQDGNDYVQDFTVNTPALWSPETPNVYTAQTTISANDVEVDTYPTTFGFRKVEFIKDKGMFLNGVSRKFQGVCNHHDQGPLGTAVNDKAIHHQLEILKDMGADSIRTSHNMPAPELVKACDEMGFMMIVEAFDEWDWAKCNNGYHRFFNEWAEKDIVNMVRHYRNHPSVILWSVGNEIPNTCSNEALAVVKKLVSWCHREDSTRLVTCGTDQVQCSIYSGFAAALDIPGFNYRSFLYQEAYEHLPQGYILGTETGSTVSSRGVYKLPAIKRATAIYPDHQSTGYDYEFCGWSNVPEDDFEMADDYEWTLGQFVWTGLDYLGEPTPYDTNGWPSHSSVFGIIDLAYIPKDRYYLFRTVWNKKDHTLHMLPHWNWEGYEGQVVPVMVYSDYPQVELFINGASFGKMKRGNTSLQTRYRYQWMNAVYQPGNIRAVAYDEHGNQVGSVQINTAGTPHHLKVETKHTSLKADGKDVAYITVSVVDANGNLCPHDDREISFRVKGAGNFKGAANGNAASVDFFQRPRIHAFAGMLTAVVQTTEEAGDIIFEASAKGLKSGTVTMTSK</sequence>
<evidence type="ECO:0000256" key="3">
    <source>
        <dbReference type="ARBA" id="ARBA00023295"/>
    </source>
</evidence>
<dbReference type="VEuPathDB" id="TrichDB:TVAGG3_0302530"/>
<dbReference type="eggNOG" id="KOG2024">
    <property type="taxonomic scope" value="Eukaryota"/>
</dbReference>
<dbReference type="GO" id="GO:0005975">
    <property type="term" value="P:carbohydrate metabolic process"/>
    <property type="evidence" value="ECO:0007669"/>
    <property type="project" value="InterPro"/>
</dbReference>
<dbReference type="Proteomes" id="UP000001542">
    <property type="component" value="Unassembled WGS sequence"/>
</dbReference>
<dbReference type="InterPro" id="IPR006101">
    <property type="entry name" value="Glyco_hydro_2"/>
</dbReference>
<dbReference type="Pfam" id="PF00703">
    <property type="entry name" value="Glyco_hydro_2"/>
    <property type="match status" value="1"/>
</dbReference>
<dbReference type="Pfam" id="PF02836">
    <property type="entry name" value="Glyco_hydro_2_C"/>
    <property type="match status" value="1"/>
</dbReference>
<dbReference type="OrthoDB" id="408532at2759"/>
<evidence type="ECO:0000259" key="5">
    <source>
        <dbReference type="Pfam" id="PF02836"/>
    </source>
</evidence>
<gene>
    <name evidence="8" type="ORF">TVAG_365600</name>
</gene>
<accession>A2DHK4</accession>
<name>A2DHK4_TRIV3</name>
<dbReference type="EMBL" id="DS113201">
    <property type="protein sequence ID" value="EAY20052.1"/>
    <property type="molecule type" value="Genomic_DNA"/>
</dbReference>
<dbReference type="SUPFAM" id="SSF51445">
    <property type="entry name" value="(Trans)glycosidases"/>
    <property type="match status" value="1"/>
</dbReference>
<dbReference type="InterPro" id="IPR017853">
    <property type="entry name" value="GH"/>
</dbReference>
<evidence type="ECO:0000259" key="6">
    <source>
        <dbReference type="Pfam" id="PF16355"/>
    </source>
</evidence>
<keyword evidence="9" id="KW-1185">Reference proteome</keyword>
<feature type="domain" description="Glycoside hydrolase family 2" evidence="7">
    <location>
        <begin position="698"/>
        <end position="800"/>
    </location>
</feature>
<dbReference type="SMR" id="A2DHK4"/>
<dbReference type="GO" id="GO:0004553">
    <property type="term" value="F:hydrolase activity, hydrolyzing O-glycosyl compounds"/>
    <property type="evidence" value="ECO:0007669"/>
    <property type="project" value="InterPro"/>
</dbReference>
<keyword evidence="3" id="KW-0326">Glycosidase</keyword>
<feature type="domain" description="Glycoside hydrolase family 2 immunoglobulin-like beta-sandwich" evidence="4">
    <location>
        <begin position="198"/>
        <end position="293"/>
    </location>
</feature>
<evidence type="ECO:0000256" key="2">
    <source>
        <dbReference type="ARBA" id="ARBA00022801"/>
    </source>
</evidence>
<dbReference type="Gene3D" id="2.60.40.10">
    <property type="entry name" value="Immunoglobulins"/>
    <property type="match status" value="3"/>
</dbReference>
<dbReference type="SUPFAM" id="SSF49303">
    <property type="entry name" value="beta-Galactosidase/glucuronidase domain"/>
    <property type="match status" value="1"/>
</dbReference>
<proteinExistence type="inferred from homology"/>
<reference evidence="8" key="1">
    <citation type="submission" date="2006-10" db="EMBL/GenBank/DDBJ databases">
        <authorList>
            <person name="Amadeo P."/>
            <person name="Zhao Q."/>
            <person name="Wortman J."/>
            <person name="Fraser-Liggett C."/>
            <person name="Carlton J."/>
        </authorList>
    </citation>
    <scope>NUCLEOTIDE SEQUENCE</scope>
    <source>
        <strain evidence="8">G3</strain>
    </source>
</reference>
<dbReference type="Gene3D" id="2.60.120.260">
    <property type="entry name" value="Galactose-binding domain-like"/>
    <property type="match status" value="1"/>
</dbReference>
<dbReference type="Gene3D" id="3.20.20.80">
    <property type="entry name" value="Glycosidases"/>
    <property type="match status" value="1"/>
</dbReference>
<dbReference type="RefSeq" id="XP_001581038.1">
    <property type="nucleotide sequence ID" value="XM_001580988.1"/>
</dbReference>
<organism evidence="8 9">
    <name type="scientific">Trichomonas vaginalis (strain ATCC PRA-98 / G3)</name>
    <dbReference type="NCBI Taxonomy" id="412133"/>
    <lineage>
        <taxon>Eukaryota</taxon>
        <taxon>Metamonada</taxon>
        <taxon>Parabasalia</taxon>
        <taxon>Trichomonadida</taxon>
        <taxon>Trichomonadidae</taxon>
        <taxon>Trichomonas</taxon>
    </lineage>
</organism>
<dbReference type="InParanoid" id="A2DHK4"/>
<dbReference type="InterPro" id="IPR006103">
    <property type="entry name" value="Glyco_hydro_2_cat"/>
</dbReference>
<reference evidence="8" key="2">
    <citation type="journal article" date="2007" name="Science">
        <title>Draft genome sequence of the sexually transmitted pathogen Trichomonas vaginalis.</title>
        <authorList>
            <person name="Carlton J.M."/>
            <person name="Hirt R.P."/>
            <person name="Silva J.C."/>
            <person name="Delcher A.L."/>
            <person name="Schatz M."/>
            <person name="Zhao Q."/>
            <person name="Wortman J.R."/>
            <person name="Bidwell S.L."/>
            <person name="Alsmark U.C.M."/>
            <person name="Besteiro S."/>
            <person name="Sicheritz-Ponten T."/>
            <person name="Noel C.J."/>
            <person name="Dacks J.B."/>
            <person name="Foster P.G."/>
            <person name="Simillion C."/>
            <person name="Van de Peer Y."/>
            <person name="Miranda-Saavedra D."/>
            <person name="Barton G.J."/>
            <person name="Westrop G.D."/>
            <person name="Mueller S."/>
            <person name="Dessi D."/>
            <person name="Fiori P.L."/>
            <person name="Ren Q."/>
            <person name="Paulsen I."/>
            <person name="Zhang H."/>
            <person name="Bastida-Corcuera F.D."/>
            <person name="Simoes-Barbosa A."/>
            <person name="Brown M.T."/>
            <person name="Hayes R.D."/>
            <person name="Mukherjee M."/>
            <person name="Okumura C.Y."/>
            <person name="Schneider R."/>
            <person name="Smith A.J."/>
            <person name="Vanacova S."/>
            <person name="Villalvazo M."/>
            <person name="Haas B.J."/>
            <person name="Pertea M."/>
            <person name="Feldblyum T.V."/>
            <person name="Utterback T.R."/>
            <person name="Shu C.L."/>
            <person name="Osoegawa K."/>
            <person name="de Jong P.J."/>
            <person name="Hrdy I."/>
            <person name="Horvathova L."/>
            <person name="Zubacova Z."/>
            <person name="Dolezal P."/>
            <person name="Malik S.B."/>
            <person name="Logsdon J.M. Jr."/>
            <person name="Henze K."/>
            <person name="Gupta A."/>
            <person name="Wang C.C."/>
            <person name="Dunne R.L."/>
            <person name="Upcroft J.A."/>
            <person name="Upcroft P."/>
            <person name="White O."/>
            <person name="Salzberg S.L."/>
            <person name="Tang P."/>
            <person name="Chiu C.-H."/>
            <person name="Lee Y.-S."/>
            <person name="Embley T.M."/>
            <person name="Coombs G.H."/>
            <person name="Mottram J.C."/>
            <person name="Tachezy J."/>
            <person name="Fraser-Liggett C.M."/>
            <person name="Johnson P.J."/>
        </authorList>
    </citation>
    <scope>NUCLEOTIDE SEQUENCE [LARGE SCALE GENOMIC DNA]</scope>
    <source>
        <strain evidence="8">G3</strain>
    </source>
</reference>
<dbReference type="PRINTS" id="PR00132">
    <property type="entry name" value="GLHYDRLASE2"/>
</dbReference>
<comment type="similarity">
    <text evidence="1">Belongs to the glycosyl hydrolase 2 family.</text>
</comment>
<protein>
    <submittedName>
        <fullName evidence="8">Beta-galactosidase, putative</fullName>
    </submittedName>
</protein>
<dbReference type="InterPro" id="IPR040605">
    <property type="entry name" value="Glyco_hydro2_dom5"/>
</dbReference>
<dbReference type="InterPro" id="IPR051913">
    <property type="entry name" value="GH2_Domain-Containing"/>
</dbReference>
<dbReference type="STRING" id="5722.A2DHK4"/>
<dbReference type="InterPro" id="IPR008979">
    <property type="entry name" value="Galactose-bd-like_sf"/>
</dbReference>
<dbReference type="InterPro" id="IPR006102">
    <property type="entry name" value="Ig-like_GH2"/>
</dbReference>
<dbReference type="Pfam" id="PF16355">
    <property type="entry name" value="DUF4982"/>
    <property type="match status" value="1"/>
</dbReference>
<evidence type="ECO:0000313" key="9">
    <source>
        <dbReference type="Proteomes" id="UP000001542"/>
    </source>
</evidence>
<dbReference type="Pfam" id="PF18565">
    <property type="entry name" value="Glyco_hydro2_C5"/>
    <property type="match status" value="1"/>
</dbReference>
<dbReference type="InterPro" id="IPR032311">
    <property type="entry name" value="DUF4982"/>
</dbReference>
<feature type="domain" description="Glycoside hydrolase family 2 catalytic" evidence="5">
    <location>
        <begin position="298"/>
        <end position="459"/>
    </location>
</feature>